<proteinExistence type="predicted"/>
<protein>
    <submittedName>
        <fullName evidence="2">BnaA05g31290D protein</fullName>
    </submittedName>
</protein>
<dbReference type="PaxDb" id="3708-A0A078GMD7"/>
<dbReference type="AlphaFoldDB" id="A0A078GMD7"/>
<reference evidence="2 3" key="1">
    <citation type="journal article" date="2014" name="Science">
        <title>Plant genetics. Early allopolyploid evolution in the post-Neolithic Brassica napus oilseed genome.</title>
        <authorList>
            <person name="Chalhoub B."/>
            <person name="Denoeud F."/>
            <person name="Liu S."/>
            <person name="Parkin I.A."/>
            <person name="Tang H."/>
            <person name="Wang X."/>
            <person name="Chiquet J."/>
            <person name="Belcram H."/>
            <person name="Tong C."/>
            <person name="Samans B."/>
            <person name="Correa M."/>
            <person name="Da Silva C."/>
            <person name="Just J."/>
            <person name="Falentin C."/>
            <person name="Koh C.S."/>
            <person name="Le Clainche I."/>
            <person name="Bernard M."/>
            <person name="Bento P."/>
            <person name="Noel B."/>
            <person name="Labadie K."/>
            <person name="Alberti A."/>
            <person name="Charles M."/>
            <person name="Arnaud D."/>
            <person name="Guo H."/>
            <person name="Daviaud C."/>
            <person name="Alamery S."/>
            <person name="Jabbari K."/>
            <person name="Zhao M."/>
            <person name="Edger P.P."/>
            <person name="Chelaifa H."/>
            <person name="Tack D."/>
            <person name="Lassalle G."/>
            <person name="Mestiri I."/>
            <person name="Schnel N."/>
            <person name="Le Paslier M.C."/>
            <person name="Fan G."/>
            <person name="Renault V."/>
            <person name="Bayer P.E."/>
            <person name="Golicz A.A."/>
            <person name="Manoli S."/>
            <person name="Lee T.H."/>
            <person name="Thi V.H."/>
            <person name="Chalabi S."/>
            <person name="Hu Q."/>
            <person name="Fan C."/>
            <person name="Tollenaere R."/>
            <person name="Lu Y."/>
            <person name="Battail C."/>
            <person name="Shen J."/>
            <person name="Sidebottom C.H."/>
            <person name="Wang X."/>
            <person name="Canaguier A."/>
            <person name="Chauveau A."/>
            <person name="Berard A."/>
            <person name="Deniot G."/>
            <person name="Guan M."/>
            <person name="Liu Z."/>
            <person name="Sun F."/>
            <person name="Lim Y.P."/>
            <person name="Lyons E."/>
            <person name="Town C.D."/>
            <person name="Bancroft I."/>
            <person name="Wang X."/>
            <person name="Meng J."/>
            <person name="Ma J."/>
            <person name="Pires J.C."/>
            <person name="King G.J."/>
            <person name="Brunel D."/>
            <person name="Delourme R."/>
            <person name="Renard M."/>
            <person name="Aury J.M."/>
            <person name="Adams K.L."/>
            <person name="Batley J."/>
            <person name="Snowdon R.J."/>
            <person name="Tost J."/>
            <person name="Edwards D."/>
            <person name="Zhou Y."/>
            <person name="Hua W."/>
            <person name="Sharpe A.G."/>
            <person name="Paterson A.H."/>
            <person name="Guan C."/>
            <person name="Wincker P."/>
        </authorList>
    </citation>
    <scope>NUCLEOTIDE SEQUENCE [LARGE SCALE GENOMIC DNA]</scope>
    <source>
        <strain evidence="3">cv. Darmor-bzh</strain>
    </source>
</reference>
<dbReference type="InterPro" id="IPR032675">
    <property type="entry name" value="LRR_dom_sf"/>
</dbReference>
<dbReference type="InterPro" id="IPR045203">
    <property type="entry name" value="RanGAP1/2"/>
</dbReference>
<evidence type="ECO:0000313" key="3">
    <source>
        <dbReference type="Proteomes" id="UP000028999"/>
    </source>
</evidence>
<dbReference type="Gramene" id="CDY27720">
    <property type="protein sequence ID" value="CDY27720"/>
    <property type="gene ID" value="GSBRNA2T00038517001"/>
</dbReference>
<sequence length="243" mass="27545">MAKRQALLVNMRNKIKELEVKMAETSLTNEDAMEEKQLCDSITKVRVPMSKAFSNFNFVTIINLSYTNLENEGTIALVNALENSAPSLKAIEMAGNNITYEAAPDISACLAAKKHLKRLNLSNNDLKDEGCFEIAYIMEPLEVKYVDMSSNNLTREGALSLALVAVKKEGFEMLNIDGNMISFEGIEEIMEIFKNCPKLLGPFDDNDPYEGDEDYGYDDDQEWESESLHEDFEDEFVSVFYFY</sequence>
<dbReference type="Gene3D" id="3.80.10.10">
    <property type="entry name" value="Ribonuclease Inhibitor"/>
    <property type="match status" value="1"/>
</dbReference>
<dbReference type="OrthoDB" id="120976at2759"/>
<dbReference type="SMART" id="SM00368">
    <property type="entry name" value="LRR_RI"/>
    <property type="match status" value="3"/>
</dbReference>
<dbReference type="EMBL" id="LK032209">
    <property type="protein sequence ID" value="CDY27720.1"/>
    <property type="molecule type" value="Genomic_DNA"/>
</dbReference>
<dbReference type="SUPFAM" id="SSF52047">
    <property type="entry name" value="RNI-like"/>
    <property type="match status" value="1"/>
</dbReference>
<name>A0A078GMD7_BRANA</name>
<dbReference type="Pfam" id="PF13516">
    <property type="entry name" value="LRR_6"/>
    <property type="match status" value="2"/>
</dbReference>
<accession>A0A078GMD7</accession>
<keyword evidence="3" id="KW-1185">Reference proteome</keyword>
<feature type="coiled-coil region" evidence="1">
    <location>
        <begin position="1"/>
        <end position="35"/>
    </location>
</feature>
<dbReference type="GO" id="GO:0005096">
    <property type="term" value="F:GTPase activator activity"/>
    <property type="evidence" value="ECO:0007669"/>
    <property type="project" value="InterPro"/>
</dbReference>
<dbReference type="STRING" id="3708.A0A078GMD7"/>
<gene>
    <name evidence="2" type="primary">BnaA05g31290D</name>
    <name evidence="2" type="ORF">GSBRNA2T00038517001</name>
</gene>
<evidence type="ECO:0000313" key="2">
    <source>
        <dbReference type="EMBL" id="CDY27720.1"/>
    </source>
</evidence>
<dbReference type="OMA" id="ETCTHIK"/>
<dbReference type="GO" id="GO:0005635">
    <property type="term" value="C:nuclear envelope"/>
    <property type="evidence" value="ECO:0000318"/>
    <property type="project" value="GO_Central"/>
</dbReference>
<keyword evidence="1" id="KW-0175">Coiled coil</keyword>
<evidence type="ECO:0000256" key="1">
    <source>
        <dbReference type="SAM" id="Coils"/>
    </source>
</evidence>
<dbReference type="PANTHER" id="PTHR46761">
    <property type="entry name" value="RAN GTPASE-ACTIVATING PROTEIN 1"/>
    <property type="match status" value="1"/>
</dbReference>
<dbReference type="InterPro" id="IPR001611">
    <property type="entry name" value="Leu-rich_rpt"/>
</dbReference>
<dbReference type="PANTHER" id="PTHR46761:SF3">
    <property type="entry name" value="(RAPE) HYPOTHETICAL PROTEIN"/>
    <property type="match status" value="1"/>
</dbReference>
<organism evidence="2 3">
    <name type="scientific">Brassica napus</name>
    <name type="common">Rape</name>
    <dbReference type="NCBI Taxonomy" id="3708"/>
    <lineage>
        <taxon>Eukaryota</taxon>
        <taxon>Viridiplantae</taxon>
        <taxon>Streptophyta</taxon>
        <taxon>Embryophyta</taxon>
        <taxon>Tracheophyta</taxon>
        <taxon>Spermatophyta</taxon>
        <taxon>Magnoliopsida</taxon>
        <taxon>eudicotyledons</taxon>
        <taxon>Gunneridae</taxon>
        <taxon>Pentapetalae</taxon>
        <taxon>rosids</taxon>
        <taxon>malvids</taxon>
        <taxon>Brassicales</taxon>
        <taxon>Brassicaceae</taxon>
        <taxon>Brassiceae</taxon>
        <taxon>Brassica</taxon>
    </lineage>
</organism>
<dbReference type="Proteomes" id="UP000028999">
    <property type="component" value="Unassembled WGS sequence"/>
</dbReference>